<dbReference type="Proteomes" id="UP000654075">
    <property type="component" value="Unassembled WGS sequence"/>
</dbReference>
<evidence type="ECO:0000256" key="4">
    <source>
        <dbReference type="ARBA" id="ARBA00022692"/>
    </source>
</evidence>
<evidence type="ECO:0000256" key="7">
    <source>
        <dbReference type="ARBA" id="ARBA00022989"/>
    </source>
</evidence>
<evidence type="ECO:0000256" key="3">
    <source>
        <dbReference type="ARBA" id="ARBA00022448"/>
    </source>
</evidence>
<dbReference type="PANTHER" id="PTHR45618">
    <property type="entry name" value="MITOCHONDRIAL DICARBOXYLATE CARRIER-RELATED"/>
    <property type="match status" value="1"/>
</dbReference>
<feature type="repeat" description="Solcar" evidence="10">
    <location>
        <begin position="210"/>
        <end position="301"/>
    </location>
</feature>
<dbReference type="InterPro" id="IPR023395">
    <property type="entry name" value="MCP_dom_sf"/>
</dbReference>
<feature type="repeat" description="Solcar" evidence="10">
    <location>
        <begin position="15"/>
        <end position="102"/>
    </location>
</feature>
<feature type="transmembrane region" description="Helical" evidence="12">
    <location>
        <begin position="271"/>
        <end position="294"/>
    </location>
</feature>
<dbReference type="InterPro" id="IPR018108">
    <property type="entry name" value="MCP_transmembrane"/>
</dbReference>
<keyword evidence="5" id="KW-0677">Repeat</keyword>
<evidence type="ECO:0000313" key="13">
    <source>
        <dbReference type="EMBL" id="CAE8643250.1"/>
    </source>
</evidence>
<feature type="repeat" description="Solcar" evidence="10">
    <location>
        <begin position="111"/>
        <end position="202"/>
    </location>
</feature>
<name>A0A813L348_POLGL</name>
<comment type="caution">
    <text evidence="14">The sequence shown here is derived from an EMBL/GenBank/DDBJ whole genome shotgun (WGS) entry which is preliminary data.</text>
</comment>
<evidence type="ECO:0000256" key="6">
    <source>
        <dbReference type="ARBA" id="ARBA00022792"/>
    </source>
</evidence>
<feature type="transmembrane region" description="Helical" evidence="12">
    <location>
        <begin position="215"/>
        <end position="233"/>
    </location>
</feature>
<dbReference type="Pfam" id="PF00153">
    <property type="entry name" value="Mito_carr"/>
    <property type="match status" value="3"/>
</dbReference>
<evidence type="ECO:0000256" key="5">
    <source>
        <dbReference type="ARBA" id="ARBA00022737"/>
    </source>
</evidence>
<keyword evidence="16" id="KW-1185">Reference proteome</keyword>
<dbReference type="GO" id="GO:0005743">
    <property type="term" value="C:mitochondrial inner membrane"/>
    <property type="evidence" value="ECO:0007669"/>
    <property type="project" value="UniProtKB-SubCell"/>
</dbReference>
<dbReference type="OrthoDB" id="756301at2759"/>
<evidence type="ECO:0000256" key="12">
    <source>
        <dbReference type="SAM" id="Phobius"/>
    </source>
</evidence>
<organism evidence="14 15">
    <name type="scientific">Polarella glacialis</name>
    <name type="common">Dinoflagellate</name>
    <dbReference type="NCBI Taxonomy" id="89957"/>
    <lineage>
        <taxon>Eukaryota</taxon>
        <taxon>Sar</taxon>
        <taxon>Alveolata</taxon>
        <taxon>Dinophyceae</taxon>
        <taxon>Suessiales</taxon>
        <taxon>Suessiaceae</taxon>
        <taxon>Polarella</taxon>
    </lineage>
</organism>
<evidence type="ECO:0000256" key="8">
    <source>
        <dbReference type="ARBA" id="ARBA00023128"/>
    </source>
</evidence>
<dbReference type="FunFam" id="1.50.40.10:FF:000009">
    <property type="entry name" value="Mitochondrial 2-oxoglutarate/malate carrier protein"/>
    <property type="match status" value="1"/>
</dbReference>
<keyword evidence="9 10" id="KW-0472">Membrane</keyword>
<keyword evidence="6" id="KW-0999">Mitochondrion inner membrane</keyword>
<evidence type="ECO:0000313" key="14">
    <source>
        <dbReference type="EMBL" id="CAE8716777.1"/>
    </source>
</evidence>
<reference evidence="14" key="1">
    <citation type="submission" date="2021-02" db="EMBL/GenBank/DDBJ databases">
        <authorList>
            <person name="Dougan E. K."/>
            <person name="Rhodes N."/>
            <person name="Thang M."/>
            <person name="Chan C."/>
        </authorList>
    </citation>
    <scope>NUCLEOTIDE SEQUENCE</scope>
</reference>
<protein>
    <submittedName>
        <fullName evidence="14">Uncharacterized protein</fullName>
    </submittedName>
</protein>
<keyword evidence="7 12" id="KW-1133">Transmembrane helix</keyword>
<keyword evidence="3 11" id="KW-0813">Transport</keyword>
<evidence type="ECO:0000313" key="16">
    <source>
        <dbReference type="Proteomes" id="UP000654075"/>
    </source>
</evidence>
<keyword evidence="4 10" id="KW-0812">Transmembrane</keyword>
<dbReference type="AlphaFoldDB" id="A0A813L348"/>
<comment type="similarity">
    <text evidence="2 11">Belongs to the mitochondrial carrier (TC 2.A.29) family.</text>
</comment>
<evidence type="ECO:0000256" key="1">
    <source>
        <dbReference type="ARBA" id="ARBA00004448"/>
    </source>
</evidence>
<proteinExistence type="inferred from homology"/>
<evidence type="ECO:0000256" key="2">
    <source>
        <dbReference type="ARBA" id="ARBA00006375"/>
    </source>
</evidence>
<dbReference type="Proteomes" id="UP000626109">
    <property type="component" value="Unassembled WGS sequence"/>
</dbReference>
<evidence type="ECO:0000313" key="15">
    <source>
        <dbReference type="Proteomes" id="UP000626109"/>
    </source>
</evidence>
<comment type="subcellular location">
    <subcellularLocation>
        <location evidence="1">Mitochondrion inner membrane</location>
        <topology evidence="1">Multi-pass membrane protein</topology>
    </subcellularLocation>
</comment>
<sequence>MSNLPLKEHKEHAGWKAAKPFLTGSLAGMTATCFIQPVDMVKVRIQLAAGGTGGAQGPIEIVKSIHANEGLKGFYSGLSAALTRQVLYTGARLGLFDKFTHLAHNPEEKHLPFYKLAGCAMAAGGFAAVVGNPADLALVRMQSDSLLPAAEKRGYKNIGDALVSIVKAEGAMGLFGGVAPTVYRAMAQNFGMLAFNAKAKSALEHMEFGNDNIRVFTAAAIGGFAASVFALPFDYVKTQVQKMTADPVTGKMPYTGPLDCAMKQVKAGGPLVLYSGFPIFYMRMAPHAMISLIMQDQIKKLWKSMGL</sequence>
<evidence type="ECO:0000256" key="9">
    <source>
        <dbReference type="ARBA" id="ARBA00023136"/>
    </source>
</evidence>
<dbReference type="SUPFAM" id="SSF103506">
    <property type="entry name" value="Mitochondrial carrier"/>
    <property type="match status" value="1"/>
</dbReference>
<accession>A0A813L348</accession>
<evidence type="ECO:0000256" key="10">
    <source>
        <dbReference type="PROSITE-ProRule" id="PRU00282"/>
    </source>
</evidence>
<keyword evidence="8" id="KW-0496">Mitochondrion</keyword>
<dbReference type="EMBL" id="CAJNNV010033317">
    <property type="protein sequence ID" value="CAE8643250.1"/>
    <property type="molecule type" value="Genomic_DNA"/>
</dbReference>
<gene>
    <name evidence="13" type="ORF">PGLA1383_LOCUS57613</name>
    <name evidence="14" type="ORF">PGLA2088_LOCUS39216</name>
</gene>
<dbReference type="PROSITE" id="PS50920">
    <property type="entry name" value="SOLCAR"/>
    <property type="match status" value="3"/>
</dbReference>
<dbReference type="Gene3D" id="1.50.40.10">
    <property type="entry name" value="Mitochondrial carrier domain"/>
    <property type="match status" value="1"/>
</dbReference>
<dbReference type="EMBL" id="CAJNNW010033034">
    <property type="protein sequence ID" value="CAE8716777.1"/>
    <property type="molecule type" value="Genomic_DNA"/>
</dbReference>
<dbReference type="InterPro" id="IPR050391">
    <property type="entry name" value="Mito_Metabolite_Transporter"/>
</dbReference>
<evidence type="ECO:0000256" key="11">
    <source>
        <dbReference type="RuleBase" id="RU000488"/>
    </source>
</evidence>